<dbReference type="SUPFAM" id="SSF53756">
    <property type="entry name" value="UDP-Glycosyltransferase/glycogen phosphorylase"/>
    <property type="match status" value="1"/>
</dbReference>
<dbReference type="RefSeq" id="WP_345277716.1">
    <property type="nucleotide sequence ID" value="NZ_BAABJW010000004.1"/>
</dbReference>
<dbReference type="InterPro" id="IPR001296">
    <property type="entry name" value="Glyco_trans_1"/>
</dbReference>
<keyword evidence="4" id="KW-1185">Reference proteome</keyword>
<feature type="domain" description="Glycosyl transferase family 1" evidence="2">
    <location>
        <begin position="217"/>
        <end position="353"/>
    </location>
</feature>
<proteinExistence type="predicted"/>
<dbReference type="PANTHER" id="PTHR46401">
    <property type="entry name" value="GLYCOSYLTRANSFERASE WBBK-RELATED"/>
    <property type="match status" value="1"/>
</dbReference>
<dbReference type="EMBL" id="BAABJW010000004">
    <property type="protein sequence ID" value="GAA4816983.1"/>
    <property type="molecule type" value="Genomic_DNA"/>
</dbReference>
<organism evidence="3 4">
    <name type="scientific">Litoribaculum gwangyangense</name>
    <dbReference type="NCBI Taxonomy" id="1130722"/>
    <lineage>
        <taxon>Bacteria</taxon>
        <taxon>Pseudomonadati</taxon>
        <taxon>Bacteroidota</taxon>
        <taxon>Flavobacteriia</taxon>
        <taxon>Flavobacteriales</taxon>
        <taxon>Flavobacteriaceae</taxon>
        <taxon>Litoribaculum</taxon>
    </lineage>
</organism>
<evidence type="ECO:0000259" key="2">
    <source>
        <dbReference type="Pfam" id="PF00534"/>
    </source>
</evidence>
<sequence length="403" mass="45909">MTSKKILHVVSSMDPVLGGVCKAVRIIATSLIQQGIVNEVVCLDHPNDDFVTKETFKLYALGKHNNPWGYHPKLLPWLQDHIHNYDYVIVHGLWLYNSFAVYKAFKRNQRALGLKHQKHPKYYVMPHGMLDPYFQKASGRRLKAIRNWLYWKGIENKVVNYGEGLLFTCEEERLLARKPFHPYHPKSELVVGLGVEAPPMYQPPMDAAFFNKCQGLEKRPYLLFLSRIHEKKGVDLLLEAYKKIRDNPSNNTILPALVIAGPGGDSEYGKKMMKFVSDDEKLKDSIFFPGMLAGDAKWGAFYNCVAFVLPSHQENFGIAIVEALACKKPVLISNQINIWKEIVEGKAGFVNDDTLNGTITLLNRWMDGSFNDKSVMAQQAEHCYKTCFSIEALIDNWTTKVLT</sequence>
<dbReference type="PANTHER" id="PTHR46401:SF2">
    <property type="entry name" value="GLYCOSYLTRANSFERASE WBBK-RELATED"/>
    <property type="match status" value="1"/>
</dbReference>
<protein>
    <submittedName>
        <fullName evidence="3">Glycosyltransferase</fullName>
    </submittedName>
</protein>
<comment type="caution">
    <text evidence="3">The sequence shown here is derived from an EMBL/GenBank/DDBJ whole genome shotgun (WGS) entry which is preliminary data.</text>
</comment>
<evidence type="ECO:0000313" key="3">
    <source>
        <dbReference type="EMBL" id="GAA4816983.1"/>
    </source>
</evidence>
<gene>
    <name evidence="3" type="ORF">GCM10023330_27070</name>
</gene>
<name>A0ABP9CWN5_9FLAO</name>
<dbReference type="Gene3D" id="3.40.50.2000">
    <property type="entry name" value="Glycogen Phosphorylase B"/>
    <property type="match status" value="2"/>
</dbReference>
<evidence type="ECO:0000313" key="4">
    <source>
        <dbReference type="Proteomes" id="UP001501433"/>
    </source>
</evidence>
<keyword evidence="1" id="KW-0808">Transferase</keyword>
<evidence type="ECO:0000256" key="1">
    <source>
        <dbReference type="ARBA" id="ARBA00022679"/>
    </source>
</evidence>
<dbReference type="Pfam" id="PF00534">
    <property type="entry name" value="Glycos_transf_1"/>
    <property type="match status" value="1"/>
</dbReference>
<dbReference type="Proteomes" id="UP001501433">
    <property type="component" value="Unassembled WGS sequence"/>
</dbReference>
<accession>A0ABP9CWN5</accession>
<reference evidence="4" key="1">
    <citation type="journal article" date="2019" name="Int. J. Syst. Evol. Microbiol.">
        <title>The Global Catalogue of Microorganisms (GCM) 10K type strain sequencing project: providing services to taxonomists for standard genome sequencing and annotation.</title>
        <authorList>
            <consortium name="The Broad Institute Genomics Platform"/>
            <consortium name="The Broad Institute Genome Sequencing Center for Infectious Disease"/>
            <person name="Wu L."/>
            <person name="Ma J."/>
        </authorList>
    </citation>
    <scope>NUCLEOTIDE SEQUENCE [LARGE SCALE GENOMIC DNA]</scope>
    <source>
        <strain evidence="4">JCM 18325</strain>
    </source>
</reference>